<evidence type="ECO:0000313" key="8">
    <source>
        <dbReference type="EMBL" id="MBB1261165.1"/>
    </source>
</evidence>
<dbReference type="EMBL" id="VJYK02000152">
    <property type="protein sequence ID" value="MQS03245.1"/>
    <property type="molecule type" value="Genomic_DNA"/>
</dbReference>
<keyword evidence="4 6" id="KW-0732">Signal</keyword>
<comment type="caution">
    <text evidence="9">The sequence shown here is derived from an EMBL/GenBank/DDBJ whole genome shotgun (WGS) entry which is preliminary data.</text>
</comment>
<evidence type="ECO:0000256" key="3">
    <source>
        <dbReference type="ARBA" id="ARBA00022448"/>
    </source>
</evidence>
<dbReference type="PROSITE" id="PS51257">
    <property type="entry name" value="PROKAR_LIPOPROTEIN"/>
    <property type="match status" value="1"/>
</dbReference>
<evidence type="ECO:0000256" key="1">
    <source>
        <dbReference type="ARBA" id="ARBA00004196"/>
    </source>
</evidence>
<name>A0A5P0YSH9_9ACTN</name>
<dbReference type="Gene3D" id="3.40.50.1980">
    <property type="entry name" value="Nitrogenase molybdenum iron protein domain"/>
    <property type="match status" value="2"/>
</dbReference>
<dbReference type="PROSITE" id="PS50983">
    <property type="entry name" value="FE_B12_PBP"/>
    <property type="match status" value="1"/>
</dbReference>
<evidence type="ECO:0000256" key="5">
    <source>
        <dbReference type="SAM" id="MobiDB-lite"/>
    </source>
</evidence>
<keyword evidence="3" id="KW-0813">Transport</keyword>
<dbReference type="PANTHER" id="PTHR30532:SF21">
    <property type="entry name" value="SIDEROPHORE-BINDING LIPOPROTEIN YFIY-RELATED"/>
    <property type="match status" value="1"/>
</dbReference>
<feature type="domain" description="Fe/B12 periplasmic-binding" evidence="7">
    <location>
        <begin position="74"/>
        <end position="338"/>
    </location>
</feature>
<dbReference type="OrthoDB" id="9793175at2"/>
<dbReference type="RefSeq" id="WP_143648826.1">
    <property type="nucleotide sequence ID" value="NZ_JABJXA010000148.1"/>
</dbReference>
<evidence type="ECO:0000313" key="11">
    <source>
        <dbReference type="Proteomes" id="UP000517765"/>
    </source>
</evidence>
<dbReference type="Proteomes" id="UP000320857">
    <property type="component" value="Unassembled WGS sequence"/>
</dbReference>
<gene>
    <name evidence="9" type="ORF">FNX44_015465</name>
    <name evidence="8" type="ORF">H3147_20400</name>
</gene>
<dbReference type="InterPro" id="IPR051313">
    <property type="entry name" value="Bact_iron-sidero_bind"/>
</dbReference>
<dbReference type="CDD" id="cd01146">
    <property type="entry name" value="FhuD"/>
    <property type="match status" value="1"/>
</dbReference>
<reference evidence="8" key="3">
    <citation type="journal article" name="Syst. Appl. Microbiol.">
        <title>Streptomyces alkaliterrae sp. nov., isolated from an alkaline soil, and emended descriptions of Streptomyces alkaliphilus, Streptomyces calidiresistens and Streptomyces durbertensis.</title>
        <authorList>
            <person name="Swiecimska M."/>
            <person name="Golinska P."/>
            <person name="Nouioui I."/>
            <person name="Wypij M."/>
            <person name="Rai M."/>
            <person name="Sangal V."/>
            <person name="Goodfellow M."/>
        </authorList>
    </citation>
    <scope>NUCLEOTIDE SEQUENCE</scope>
    <source>
        <strain evidence="8">OF8</strain>
    </source>
</reference>
<accession>A0A5P0YSH9</accession>
<evidence type="ECO:0000313" key="10">
    <source>
        <dbReference type="Proteomes" id="UP000320857"/>
    </source>
</evidence>
<comment type="subcellular location">
    <subcellularLocation>
        <location evidence="1">Cell envelope</location>
    </subcellularLocation>
</comment>
<evidence type="ECO:0000256" key="6">
    <source>
        <dbReference type="SAM" id="SignalP"/>
    </source>
</evidence>
<feature type="signal peptide" evidence="6">
    <location>
        <begin position="1"/>
        <end position="26"/>
    </location>
</feature>
<feature type="region of interest" description="Disordered" evidence="5">
    <location>
        <begin position="29"/>
        <end position="63"/>
    </location>
</feature>
<protein>
    <submittedName>
        <fullName evidence="8 9">ABC transporter substrate-binding protein</fullName>
    </submittedName>
</protein>
<sequence length="341" mass="37060">MRARWLTRLGRTVGAAAVTAAVLATAACGGGSDKDTDNNGGKSPGDDKNATGSAFPRTVDHAMGKTEIKKQPKRIVALDMTFVDAALALESEVVGYTTFASPDEKLPAYFGDDAKKYGGEAVPVGLLEEPKLEQIIKLKPDLILSAKVRHEKLYSQLNEIAPTVFTETTGATWKENLELVGKALGKEDLAKEKVESFEKRARAIGDSVRKERGGNPTVSVVRFVDGPTRLYKEDTYIGVIVNDLGFDKPKDARGEGFNADISEEEIRKVDADDIFVTAYPDPEGASEKSKQKYQANPLWKKLDGEIHEMDDVTWMLAVGLYGAESVLDDVAKTYKVDAARG</sequence>
<dbReference type="EMBL" id="JABJXA010000148">
    <property type="protein sequence ID" value="MBB1261165.1"/>
    <property type="molecule type" value="Genomic_DNA"/>
</dbReference>
<dbReference type="Proteomes" id="UP000517765">
    <property type="component" value="Unassembled WGS sequence"/>
</dbReference>
<evidence type="ECO:0000256" key="4">
    <source>
        <dbReference type="ARBA" id="ARBA00022729"/>
    </source>
</evidence>
<evidence type="ECO:0000259" key="7">
    <source>
        <dbReference type="PROSITE" id="PS50983"/>
    </source>
</evidence>
<feature type="chain" id="PRO_5033860793" evidence="6">
    <location>
        <begin position="27"/>
        <end position="341"/>
    </location>
</feature>
<evidence type="ECO:0000313" key="9">
    <source>
        <dbReference type="EMBL" id="MQS03245.1"/>
    </source>
</evidence>
<reference evidence="11" key="2">
    <citation type="submission" date="2020-05" db="EMBL/GenBank/DDBJ databases">
        <title>Classification of alakaliphilic streptomycetes isolated from an alkaline soil next to Lonar Crater, India and a proposal for the recognition of Streptomyces alkaliterrae sp. nov.</title>
        <authorList>
            <person name="Golinska P."/>
        </authorList>
    </citation>
    <scope>NUCLEOTIDE SEQUENCE [LARGE SCALE GENOMIC DNA]</scope>
    <source>
        <strain evidence="11">OF8</strain>
    </source>
</reference>
<proteinExistence type="inferred from homology"/>
<dbReference type="Pfam" id="PF01497">
    <property type="entry name" value="Peripla_BP_2"/>
    <property type="match status" value="1"/>
</dbReference>
<dbReference type="GO" id="GO:1901678">
    <property type="term" value="P:iron coordination entity transport"/>
    <property type="evidence" value="ECO:0007669"/>
    <property type="project" value="UniProtKB-ARBA"/>
</dbReference>
<keyword evidence="10" id="KW-1185">Reference proteome</keyword>
<dbReference type="PANTHER" id="PTHR30532">
    <property type="entry name" value="IRON III DICITRATE-BINDING PERIPLASMIC PROTEIN"/>
    <property type="match status" value="1"/>
</dbReference>
<comment type="similarity">
    <text evidence="2">Belongs to the bacterial solute-binding protein 8 family.</text>
</comment>
<reference evidence="9 10" key="1">
    <citation type="submission" date="2019-10" db="EMBL/GenBank/DDBJ databases">
        <title>Streptomyces sp. nov., a novel actinobacterium isolated from alkaline environment.</title>
        <authorList>
            <person name="Golinska P."/>
        </authorList>
    </citation>
    <scope>NUCLEOTIDE SEQUENCE [LARGE SCALE GENOMIC DNA]</scope>
    <source>
        <strain evidence="9 10">OF1</strain>
    </source>
</reference>
<organism evidence="9 10">
    <name type="scientific">Streptomyces alkaliterrae</name>
    <dbReference type="NCBI Taxonomy" id="2213162"/>
    <lineage>
        <taxon>Bacteria</taxon>
        <taxon>Bacillati</taxon>
        <taxon>Actinomycetota</taxon>
        <taxon>Actinomycetes</taxon>
        <taxon>Kitasatosporales</taxon>
        <taxon>Streptomycetaceae</taxon>
        <taxon>Streptomyces</taxon>
    </lineage>
</organism>
<dbReference type="SUPFAM" id="SSF53807">
    <property type="entry name" value="Helical backbone' metal receptor"/>
    <property type="match status" value="1"/>
</dbReference>
<evidence type="ECO:0000256" key="2">
    <source>
        <dbReference type="ARBA" id="ARBA00008814"/>
    </source>
</evidence>
<dbReference type="AlphaFoldDB" id="A0A5P0YSH9"/>
<dbReference type="InterPro" id="IPR002491">
    <property type="entry name" value="ABC_transptr_periplasmic_BD"/>
</dbReference>
<dbReference type="GO" id="GO:0030288">
    <property type="term" value="C:outer membrane-bounded periplasmic space"/>
    <property type="evidence" value="ECO:0007669"/>
    <property type="project" value="TreeGrafter"/>
</dbReference>